<dbReference type="AlphaFoldDB" id="A0A9Q8PL89"/>
<dbReference type="Proteomes" id="UP000756132">
    <property type="component" value="Chromosome 12"/>
</dbReference>
<evidence type="ECO:0000313" key="3">
    <source>
        <dbReference type="Proteomes" id="UP000756132"/>
    </source>
</evidence>
<dbReference type="RefSeq" id="XP_047768866.1">
    <property type="nucleotide sequence ID" value="XM_047912977.1"/>
</dbReference>
<evidence type="ECO:0000313" key="2">
    <source>
        <dbReference type="EMBL" id="UJO24500.1"/>
    </source>
</evidence>
<dbReference type="GeneID" id="71993707"/>
<gene>
    <name evidence="2" type="ORF">CLAFUR5_13829</name>
</gene>
<name>A0A9Q8PL89_PASFU</name>
<protein>
    <submittedName>
        <fullName evidence="2">Uncharacterized protein</fullName>
    </submittedName>
</protein>
<dbReference type="EMBL" id="CP090174">
    <property type="protein sequence ID" value="UJO24500.1"/>
    <property type="molecule type" value="Genomic_DNA"/>
</dbReference>
<evidence type="ECO:0000256" key="1">
    <source>
        <dbReference type="SAM" id="MobiDB-lite"/>
    </source>
</evidence>
<feature type="region of interest" description="Disordered" evidence="1">
    <location>
        <begin position="98"/>
        <end position="120"/>
    </location>
</feature>
<sequence>MVQIKSPDFNSATDGPKHYWKIDNHRHSIANLRGRKHIDQNMANIGISKFVSDKMTTELIASKVFSHATTAVSSTIRSVPYQNCAASASLADLTRQVKRASTTSLTRSNKQTTSPRSTPS</sequence>
<accession>A0A9Q8PL89</accession>
<keyword evidence="3" id="KW-1185">Reference proteome</keyword>
<organism evidence="2 3">
    <name type="scientific">Passalora fulva</name>
    <name type="common">Tomato leaf mold</name>
    <name type="synonym">Cladosporium fulvum</name>
    <dbReference type="NCBI Taxonomy" id="5499"/>
    <lineage>
        <taxon>Eukaryota</taxon>
        <taxon>Fungi</taxon>
        <taxon>Dikarya</taxon>
        <taxon>Ascomycota</taxon>
        <taxon>Pezizomycotina</taxon>
        <taxon>Dothideomycetes</taxon>
        <taxon>Dothideomycetidae</taxon>
        <taxon>Mycosphaerellales</taxon>
        <taxon>Mycosphaerellaceae</taxon>
        <taxon>Fulvia</taxon>
    </lineage>
</organism>
<reference evidence="2" key="1">
    <citation type="submission" date="2021-12" db="EMBL/GenBank/DDBJ databases">
        <authorList>
            <person name="Zaccaron A."/>
            <person name="Stergiopoulos I."/>
        </authorList>
    </citation>
    <scope>NUCLEOTIDE SEQUENCE</scope>
    <source>
        <strain evidence="2">Race5_Kim</strain>
    </source>
</reference>
<dbReference type="KEGG" id="ffu:CLAFUR5_13829"/>
<proteinExistence type="predicted"/>
<feature type="compositionally biased region" description="Polar residues" evidence="1">
    <location>
        <begin position="99"/>
        <end position="120"/>
    </location>
</feature>
<reference evidence="2" key="2">
    <citation type="journal article" date="2022" name="Microb. Genom.">
        <title>A chromosome-scale genome assembly of the tomato pathogen Cladosporium fulvum reveals a compartmentalized genome architecture and the presence of a dispensable chromosome.</title>
        <authorList>
            <person name="Zaccaron A.Z."/>
            <person name="Chen L.H."/>
            <person name="Samaras A."/>
            <person name="Stergiopoulos I."/>
        </authorList>
    </citation>
    <scope>NUCLEOTIDE SEQUENCE</scope>
    <source>
        <strain evidence="2">Race5_Kim</strain>
    </source>
</reference>